<feature type="region of interest" description="Disordered" evidence="1">
    <location>
        <begin position="1"/>
        <end position="48"/>
    </location>
</feature>
<dbReference type="Gramene" id="TraesCS2D02G440600.2">
    <property type="protein sequence ID" value="TraesCS2D02G440600.2"/>
    <property type="gene ID" value="TraesCS2D02G440600"/>
</dbReference>
<feature type="compositionally biased region" description="Acidic residues" evidence="1">
    <location>
        <begin position="1"/>
        <end position="20"/>
    </location>
</feature>
<reference evidence="2" key="1">
    <citation type="submission" date="2018-08" db="EMBL/GenBank/DDBJ databases">
        <authorList>
            <person name="Rossello M."/>
        </authorList>
    </citation>
    <scope>NUCLEOTIDE SEQUENCE [LARGE SCALE GENOMIC DNA]</scope>
    <source>
        <strain evidence="2">cv. Chinese Spring</strain>
    </source>
</reference>
<dbReference type="OrthoDB" id="10545994at2759"/>
<dbReference type="GeneID" id="123054446"/>
<proteinExistence type="predicted"/>
<evidence type="ECO:0000313" key="3">
    <source>
        <dbReference type="Proteomes" id="UP000019116"/>
    </source>
</evidence>
<dbReference type="RefSeq" id="XP_044334159.1">
    <property type="nucleotide sequence ID" value="XM_044478224.1"/>
</dbReference>
<accession>A0A2X0SAA3</accession>
<organism evidence="2">
    <name type="scientific">Triticum aestivum</name>
    <name type="common">Wheat</name>
    <dbReference type="NCBI Taxonomy" id="4565"/>
    <lineage>
        <taxon>Eukaryota</taxon>
        <taxon>Viridiplantae</taxon>
        <taxon>Streptophyta</taxon>
        <taxon>Embryophyta</taxon>
        <taxon>Tracheophyta</taxon>
        <taxon>Spermatophyta</taxon>
        <taxon>Magnoliopsida</taxon>
        <taxon>Liliopsida</taxon>
        <taxon>Poales</taxon>
        <taxon>Poaceae</taxon>
        <taxon>BOP clade</taxon>
        <taxon>Pooideae</taxon>
        <taxon>Triticodae</taxon>
        <taxon>Triticeae</taxon>
        <taxon>Triticinae</taxon>
        <taxon>Triticum</taxon>
    </lineage>
</organism>
<dbReference type="Proteomes" id="UP000019116">
    <property type="component" value="Chromosome 2D"/>
</dbReference>
<dbReference type="EnsemblPlants" id="TraesCS2D02G440600.2">
    <property type="protein sequence ID" value="TraesCS2D02G440600.2"/>
    <property type="gene ID" value="TraesCS2D02G440600"/>
</dbReference>
<dbReference type="ExpressionAtlas" id="A0A2X0SAA3">
    <property type="expression patterns" value="baseline"/>
</dbReference>
<gene>
    <name evidence="2" type="primary">LOC123054446</name>
</gene>
<dbReference type="AlphaFoldDB" id="A0A2X0SAA3"/>
<dbReference type="Gramene" id="TraesCS2D03G0988200.2">
    <property type="protein sequence ID" value="TraesCS2D03G0988200.2.CDS"/>
    <property type="gene ID" value="TraesCS2D03G0988200"/>
</dbReference>
<keyword evidence="3" id="KW-1185">Reference proteome</keyword>
<dbReference type="Gramene" id="TraesJUL2D03G01263930.1">
    <property type="protein sequence ID" value="TraesJUL2D03G01263930.1"/>
    <property type="gene ID" value="TraesJUL2D03G01263930"/>
</dbReference>
<protein>
    <submittedName>
        <fullName evidence="2">Uncharacterized protein</fullName>
    </submittedName>
</protein>
<sequence length="484" mass="54617">MASLGDDGDEIQEDVQEEGEDHQVQVPVAEEEDHAAAPQRVASGGDAGDLLRGRGGEAAAAVAAVGGNAGAIAVQSLLYDALTVERYVRDRQWELLQEYLRQFIRRAGHDYRLHHIPMFHCHRGHLMNLMAAGQHSQAMAYFMDQLNGDAMRNFPTQFANGDRIKSEVDMIWESITRGNPIQEPENVAQRINDYMRFHFPRAIGYPWRQGRNLLWRFAFRICMRPSGHATFRCLLCQMVFDKGSIQSKLEKHLDGNNCPGMTEHATNVWREIEFQIKAEKKSALKRPSSSQVISKGHSESIKMPRLQSASTKASKEIAVGDPRPMETQGNIGYALLVSLSAVIPQDYADKLEICIGIINESMDEEIRWKEAMNGRSIMLDLLLWTDVTKDQCKELSNYFNSICCSVQQPRPQQPNAPPQEMVPPTGHIDFDNLNLEGLLNCFSYDEEEKIYIEAPPTPYDHIWDYVDQEGDGGLDEPDGNPEDQ</sequence>
<evidence type="ECO:0000256" key="1">
    <source>
        <dbReference type="SAM" id="MobiDB-lite"/>
    </source>
</evidence>
<reference evidence="2" key="2">
    <citation type="submission" date="2018-10" db="UniProtKB">
        <authorList>
            <consortium name="EnsemblPlants"/>
        </authorList>
    </citation>
    <scope>IDENTIFICATION</scope>
</reference>
<dbReference type="OMA" id="RPMETQG"/>
<evidence type="ECO:0000313" key="2">
    <source>
        <dbReference type="EnsemblPlants" id="TraesCS2D02G440600.2"/>
    </source>
</evidence>
<name>A0A2X0SAA3_WHEAT</name>